<proteinExistence type="predicted"/>
<dbReference type="RefSeq" id="WP_207118713.1">
    <property type="nucleotide sequence ID" value="NZ_JAFLEQ010000008.1"/>
</dbReference>
<feature type="transmembrane region" description="Helical" evidence="1">
    <location>
        <begin position="57"/>
        <end position="78"/>
    </location>
</feature>
<keyword evidence="3" id="KW-1185">Reference proteome</keyword>
<keyword evidence="1" id="KW-0812">Transmembrane</keyword>
<sequence>MSKSLAAIDRIIVLLVALGLAFLGVWSILFYIGNWYAVELAEYCNQRIWRESPDQPWFKWVLAGIVVVGVVCGLWMILANLRRKRINQIHSEPASTHIGEIKFRISDIGSAVAGQLEDIPRVNSVKSLVAFDRGRPTMDFTINADADANIPMIRSQIDQAERDIRDAIGTTDVDTIYKIHLDQVEHA</sequence>
<keyword evidence="1" id="KW-1133">Transmembrane helix</keyword>
<dbReference type="EMBL" id="JAFLEQ010000008">
    <property type="protein sequence ID" value="MBN9643937.1"/>
    <property type="molecule type" value="Genomic_DNA"/>
</dbReference>
<name>A0A939E1V5_9CORY</name>
<accession>A0A939E1V5</accession>
<dbReference type="AlphaFoldDB" id="A0A939E1V5"/>
<comment type="caution">
    <text evidence="2">The sequence shown here is derived from an EMBL/GenBank/DDBJ whole genome shotgun (WGS) entry which is preliminary data.</text>
</comment>
<organism evidence="2 3">
    <name type="scientific">Corynebacterium mendelii</name>
    <dbReference type="NCBI Taxonomy" id="2765362"/>
    <lineage>
        <taxon>Bacteria</taxon>
        <taxon>Bacillati</taxon>
        <taxon>Actinomycetota</taxon>
        <taxon>Actinomycetes</taxon>
        <taxon>Mycobacteriales</taxon>
        <taxon>Corynebacteriaceae</taxon>
        <taxon>Corynebacterium</taxon>
    </lineage>
</organism>
<evidence type="ECO:0000313" key="3">
    <source>
        <dbReference type="Proteomes" id="UP000664332"/>
    </source>
</evidence>
<feature type="transmembrane region" description="Helical" evidence="1">
    <location>
        <begin position="12"/>
        <end position="37"/>
    </location>
</feature>
<dbReference type="Proteomes" id="UP000664332">
    <property type="component" value="Unassembled WGS sequence"/>
</dbReference>
<gene>
    <name evidence="2" type="ORF">JZY06_04800</name>
</gene>
<evidence type="ECO:0000256" key="1">
    <source>
        <dbReference type="SAM" id="Phobius"/>
    </source>
</evidence>
<protein>
    <submittedName>
        <fullName evidence="2">Alkaline shock response membrane anchor protein AmaP</fullName>
    </submittedName>
</protein>
<keyword evidence="1" id="KW-0472">Membrane</keyword>
<reference evidence="2" key="1">
    <citation type="submission" date="2021-03" db="EMBL/GenBank/DDBJ databases">
        <authorList>
            <person name="Sun Q."/>
        </authorList>
    </citation>
    <scope>NUCLEOTIDE SEQUENCE</scope>
    <source>
        <strain evidence="2">CCM 8862</strain>
    </source>
</reference>
<evidence type="ECO:0000313" key="2">
    <source>
        <dbReference type="EMBL" id="MBN9643937.1"/>
    </source>
</evidence>